<dbReference type="InterPro" id="IPR036877">
    <property type="entry name" value="SUI1_dom_sf"/>
</dbReference>
<protein>
    <submittedName>
        <fullName evidence="4">Eukaryotic translation initiation factor SUI1 family protein</fullName>
    </submittedName>
</protein>
<feature type="compositionally biased region" description="Basic and acidic residues" evidence="2">
    <location>
        <begin position="99"/>
        <end position="113"/>
    </location>
</feature>
<dbReference type="EMBL" id="KB007938">
    <property type="protein sequence ID" value="ELR19102.1"/>
    <property type="molecule type" value="Genomic_DNA"/>
</dbReference>
<comment type="similarity">
    <text evidence="1">Belongs to the DENR family.</text>
</comment>
<gene>
    <name evidence="4" type="ORF">ACA1_323360</name>
</gene>
<reference evidence="4 5" key="1">
    <citation type="journal article" date="2013" name="Genome Biol.">
        <title>Genome of Acanthamoeba castellanii highlights extensive lateral gene transfer and early evolution of tyrosine kinase signaling.</title>
        <authorList>
            <person name="Clarke M."/>
            <person name="Lohan A.J."/>
            <person name="Liu B."/>
            <person name="Lagkouvardos I."/>
            <person name="Roy S."/>
            <person name="Zafar N."/>
            <person name="Bertelli C."/>
            <person name="Schilde C."/>
            <person name="Kianianmomeni A."/>
            <person name="Burglin T.R."/>
            <person name="Frech C."/>
            <person name="Turcotte B."/>
            <person name="Kopec K.O."/>
            <person name="Synnott J.M."/>
            <person name="Choo C."/>
            <person name="Paponov I."/>
            <person name="Finkler A."/>
            <person name="Soon Heng Tan C."/>
            <person name="Hutchins A.P."/>
            <person name="Weinmeier T."/>
            <person name="Rattei T."/>
            <person name="Chu J.S."/>
            <person name="Gimenez G."/>
            <person name="Irimia M."/>
            <person name="Rigden D.J."/>
            <person name="Fitzpatrick D.A."/>
            <person name="Lorenzo-Morales J."/>
            <person name="Bateman A."/>
            <person name="Chiu C.H."/>
            <person name="Tang P."/>
            <person name="Hegemann P."/>
            <person name="Fromm H."/>
            <person name="Raoult D."/>
            <person name="Greub G."/>
            <person name="Miranda-Saavedra D."/>
            <person name="Chen N."/>
            <person name="Nash P."/>
            <person name="Ginger M.L."/>
            <person name="Horn M."/>
            <person name="Schaap P."/>
            <person name="Caler L."/>
            <person name="Loftus B."/>
        </authorList>
    </citation>
    <scope>NUCLEOTIDE SEQUENCE [LARGE SCALE GENOMIC DNA]</scope>
    <source>
        <strain evidence="4 5">Neff</strain>
    </source>
</reference>
<dbReference type="AlphaFoldDB" id="L8H1M7"/>
<feature type="region of interest" description="Disordered" evidence="2">
    <location>
        <begin position="70"/>
        <end position="116"/>
    </location>
</feature>
<dbReference type="GeneID" id="14919916"/>
<dbReference type="PANTHER" id="PTHR12789">
    <property type="entry name" value="DENSITY-REGULATED PROTEIN HOMOLOG"/>
    <property type="match status" value="1"/>
</dbReference>
<dbReference type="Proteomes" id="UP000011083">
    <property type="component" value="Unassembled WGS sequence"/>
</dbReference>
<name>L8H1M7_ACACF</name>
<evidence type="ECO:0000313" key="5">
    <source>
        <dbReference type="Proteomes" id="UP000011083"/>
    </source>
</evidence>
<dbReference type="SUPFAM" id="SSF55159">
    <property type="entry name" value="eIF1-like"/>
    <property type="match status" value="1"/>
</dbReference>
<keyword evidence="4" id="KW-0648">Protein biosynthesis</keyword>
<dbReference type="InterPro" id="IPR048517">
    <property type="entry name" value="DENR_N"/>
</dbReference>
<dbReference type="RefSeq" id="XP_004341169.1">
    <property type="nucleotide sequence ID" value="XM_004341121.1"/>
</dbReference>
<evidence type="ECO:0000256" key="2">
    <source>
        <dbReference type="SAM" id="MobiDB-lite"/>
    </source>
</evidence>
<organism evidence="4 5">
    <name type="scientific">Acanthamoeba castellanii (strain ATCC 30010 / Neff)</name>
    <dbReference type="NCBI Taxonomy" id="1257118"/>
    <lineage>
        <taxon>Eukaryota</taxon>
        <taxon>Amoebozoa</taxon>
        <taxon>Discosea</taxon>
        <taxon>Longamoebia</taxon>
        <taxon>Centramoebida</taxon>
        <taxon>Acanthamoebidae</taxon>
        <taxon>Acanthamoeba</taxon>
    </lineage>
</organism>
<dbReference type="InterPro" id="IPR050318">
    <property type="entry name" value="DENR/SUI1_TIF"/>
</dbReference>
<keyword evidence="5" id="KW-1185">Reference proteome</keyword>
<dbReference type="InterPro" id="IPR046447">
    <property type="entry name" value="DENR_C"/>
</dbReference>
<dbReference type="PROSITE" id="PS50296">
    <property type="entry name" value="SUI1"/>
    <property type="match status" value="1"/>
</dbReference>
<dbReference type="PANTHER" id="PTHR12789:SF0">
    <property type="entry name" value="DENSITY-REGULATED PROTEIN"/>
    <property type="match status" value="1"/>
</dbReference>
<dbReference type="Pfam" id="PF21023">
    <property type="entry name" value="DENR_N"/>
    <property type="match status" value="1"/>
</dbReference>
<evidence type="ECO:0000313" key="4">
    <source>
        <dbReference type="EMBL" id="ELR19102.1"/>
    </source>
</evidence>
<dbReference type="Gene3D" id="3.30.780.10">
    <property type="entry name" value="SUI1-like domain"/>
    <property type="match status" value="1"/>
</dbReference>
<accession>L8H1M7</accession>
<dbReference type="GO" id="GO:0003729">
    <property type="term" value="F:mRNA binding"/>
    <property type="evidence" value="ECO:0007669"/>
    <property type="project" value="TreeGrafter"/>
</dbReference>
<feature type="compositionally biased region" description="Acidic residues" evidence="2">
    <location>
        <begin position="74"/>
        <end position="85"/>
    </location>
</feature>
<dbReference type="Pfam" id="PF01253">
    <property type="entry name" value="SUI1"/>
    <property type="match status" value="1"/>
</dbReference>
<dbReference type="STRING" id="1257118.L8H1M7"/>
<keyword evidence="4" id="KW-0396">Initiation factor</keyword>
<dbReference type="OrthoDB" id="277199at2759"/>
<dbReference type="VEuPathDB" id="AmoebaDB:ACA1_323360"/>
<evidence type="ECO:0000259" key="3">
    <source>
        <dbReference type="PROSITE" id="PS50296"/>
    </source>
</evidence>
<dbReference type="GO" id="GO:0003743">
    <property type="term" value="F:translation initiation factor activity"/>
    <property type="evidence" value="ECO:0007669"/>
    <property type="project" value="UniProtKB-KW"/>
</dbReference>
<dbReference type="CDD" id="cd11607">
    <property type="entry name" value="DENR_C"/>
    <property type="match status" value="1"/>
</dbReference>
<sequence>MEGKDAEVEQIAEETEAEIPEEIPAMKAKEVLYCGVCGLPAEYCEFGPDFNRCKPWLIEHCPEIYPSLIKKEGEEGEEKEGEGEEEEKKKSKRGGKGVVKADKGPQKGGKDAELTITTSQKKGKKIVTTVSGLKGYGVNLKDAASVFKKKFASGASVTKEGDVDIQGDLSREVKQLIVENAEWNIPRKSIKIVESTKKRH</sequence>
<dbReference type="InterPro" id="IPR001950">
    <property type="entry name" value="SUI1"/>
</dbReference>
<feature type="domain" description="SUI1" evidence="3">
    <location>
        <begin position="114"/>
        <end position="181"/>
    </location>
</feature>
<dbReference type="KEGG" id="acan:ACA1_323360"/>
<dbReference type="OMA" id="EVFEIDM"/>
<dbReference type="GO" id="GO:0001731">
    <property type="term" value="P:formation of translation preinitiation complex"/>
    <property type="evidence" value="ECO:0007669"/>
    <property type="project" value="TreeGrafter"/>
</dbReference>
<evidence type="ECO:0000256" key="1">
    <source>
        <dbReference type="ARBA" id="ARBA00007514"/>
    </source>
</evidence>
<proteinExistence type="inferred from homology"/>
<dbReference type="GO" id="GO:0002188">
    <property type="term" value="P:translation reinitiation"/>
    <property type="evidence" value="ECO:0007669"/>
    <property type="project" value="TreeGrafter"/>
</dbReference>